<protein>
    <submittedName>
        <fullName evidence="1">Uncharacterized protein</fullName>
    </submittedName>
</protein>
<proteinExistence type="predicted"/>
<gene>
    <name evidence="1" type="ORF">SS1G_04108</name>
</gene>
<name>A7EFL7_SCLS1</name>
<dbReference type="HOGENOM" id="CLU_2832711_0_0_1"/>
<keyword evidence="2" id="KW-1185">Reference proteome</keyword>
<organism evidence="1 2">
    <name type="scientific">Sclerotinia sclerotiorum (strain ATCC 18683 / 1980 / Ss-1)</name>
    <name type="common">White mold</name>
    <name type="synonym">Whetzelinia sclerotiorum</name>
    <dbReference type="NCBI Taxonomy" id="665079"/>
    <lineage>
        <taxon>Eukaryota</taxon>
        <taxon>Fungi</taxon>
        <taxon>Dikarya</taxon>
        <taxon>Ascomycota</taxon>
        <taxon>Pezizomycotina</taxon>
        <taxon>Leotiomycetes</taxon>
        <taxon>Helotiales</taxon>
        <taxon>Sclerotiniaceae</taxon>
        <taxon>Sclerotinia</taxon>
    </lineage>
</organism>
<dbReference type="KEGG" id="ssl:SS1G_04108"/>
<dbReference type="InParanoid" id="A7EFL7"/>
<evidence type="ECO:0000313" key="2">
    <source>
        <dbReference type="Proteomes" id="UP000001312"/>
    </source>
</evidence>
<evidence type="ECO:0000313" key="1">
    <source>
        <dbReference type="EMBL" id="EDO01633.1"/>
    </source>
</evidence>
<dbReference type="AlphaFoldDB" id="A7EFL7"/>
<sequence>MHAKRHTVWKGNLDIINTPEGKNVRDCLTFPFPCPILQFSANSRSTWNFYCLTLSVKTQRLYQLST</sequence>
<dbReference type="EMBL" id="CH476625">
    <property type="protein sequence ID" value="EDO01633.1"/>
    <property type="molecule type" value="Genomic_DNA"/>
</dbReference>
<dbReference type="Proteomes" id="UP000001312">
    <property type="component" value="Unassembled WGS sequence"/>
</dbReference>
<reference evidence="2" key="1">
    <citation type="journal article" date="2011" name="PLoS Genet.">
        <title>Genomic analysis of the necrotrophic fungal pathogens Sclerotinia sclerotiorum and Botrytis cinerea.</title>
        <authorList>
            <person name="Amselem J."/>
            <person name="Cuomo C.A."/>
            <person name="van Kan J.A."/>
            <person name="Viaud M."/>
            <person name="Benito E.P."/>
            <person name="Couloux A."/>
            <person name="Coutinho P.M."/>
            <person name="de Vries R.P."/>
            <person name="Dyer P.S."/>
            <person name="Fillinger S."/>
            <person name="Fournier E."/>
            <person name="Gout L."/>
            <person name="Hahn M."/>
            <person name="Kohn L."/>
            <person name="Lapalu N."/>
            <person name="Plummer K.M."/>
            <person name="Pradier J.M."/>
            <person name="Quevillon E."/>
            <person name="Sharon A."/>
            <person name="Simon A."/>
            <person name="ten Have A."/>
            <person name="Tudzynski B."/>
            <person name="Tudzynski P."/>
            <person name="Wincker P."/>
            <person name="Andrew M."/>
            <person name="Anthouard V."/>
            <person name="Beever R.E."/>
            <person name="Beffa R."/>
            <person name="Benoit I."/>
            <person name="Bouzid O."/>
            <person name="Brault B."/>
            <person name="Chen Z."/>
            <person name="Choquer M."/>
            <person name="Collemare J."/>
            <person name="Cotton P."/>
            <person name="Danchin E.G."/>
            <person name="Da Silva C."/>
            <person name="Gautier A."/>
            <person name="Giraud C."/>
            <person name="Giraud T."/>
            <person name="Gonzalez C."/>
            <person name="Grossetete S."/>
            <person name="Guldener U."/>
            <person name="Henrissat B."/>
            <person name="Howlett B.J."/>
            <person name="Kodira C."/>
            <person name="Kretschmer M."/>
            <person name="Lappartient A."/>
            <person name="Leroch M."/>
            <person name="Levis C."/>
            <person name="Mauceli E."/>
            <person name="Neuveglise C."/>
            <person name="Oeser B."/>
            <person name="Pearson M."/>
            <person name="Poulain J."/>
            <person name="Poussereau N."/>
            <person name="Quesneville H."/>
            <person name="Rascle C."/>
            <person name="Schumacher J."/>
            <person name="Segurens B."/>
            <person name="Sexton A."/>
            <person name="Silva E."/>
            <person name="Sirven C."/>
            <person name="Soanes D.M."/>
            <person name="Talbot N.J."/>
            <person name="Templeton M."/>
            <person name="Yandava C."/>
            <person name="Yarden O."/>
            <person name="Zeng Q."/>
            <person name="Rollins J.A."/>
            <person name="Lebrun M.H."/>
            <person name="Dickman M."/>
        </authorList>
    </citation>
    <scope>NUCLEOTIDE SEQUENCE [LARGE SCALE GENOMIC DNA]</scope>
    <source>
        <strain evidence="2">ATCC 18683 / 1980 / Ss-1</strain>
    </source>
</reference>
<dbReference type="RefSeq" id="XP_001594301.1">
    <property type="nucleotide sequence ID" value="XM_001594251.1"/>
</dbReference>
<dbReference type="GeneID" id="5490940"/>
<accession>A7EFL7</accession>